<proteinExistence type="predicted"/>
<reference evidence="2 3" key="1">
    <citation type="submission" date="2020-08" db="EMBL/GenBank/DDBJ databases">
        <title>Genomic Encyclopedia of Type Strains, Phase IV (KMG-IV): sequencing the most valuable type-strain genomes for metagenomic binning, comparative biology and taxonomic classification.</title>
        <authorList>
            <person name="Goeker M."/>
        </authorList>
    </citation>
    <scope>NUCLEOTIDE SEQUENCE [LARGE SCALE GENOMIC DNA]</scope>
    <source>
        <strain evidence="2 3">DSM 24661</strain>
    </source>
</reference>
<name>A0A840URT7_9FIRM</name>
<accession>A0A840URT7</accession>
<feature type="coiled-coil region" evidence="1">
    <location>
        <begin position="4"/>
        <end position="31"/>
    </location>
</feature>
<gene>
    <name evidence="2" type="ORF">HNR32_002017</name>
</gene>
<evidence type="ECO:0000256" key="1">
    <source>
        <dbReference type="SAM" id="Coils"/>
    </source>
</evidence>
<organism evidence="2 3">
    <name type="scientific">Pectinatus brassicae</name>
    <dbReference type="NCBI Taxonomy" id="862415"/>
    <lineage>
        <taxon>Bacteria</taxon>
        <taxon>Bacillati</taxon>
        <taxon>Bacillota</taxon>
        <taxon>Negativicutes</taxon>
        <taxon>Selenomonadales</taxon>
        <taxon>Selenomonadaceae</taxon>
        <taxon>Pectinatus</taxon>
    </lineage>
</organism>
<keyword evidence="3" id="KW-1185">Reference proteome</keyword>
<protein>
    <submittedName>
        <fullName evidence="2">Uncharacterized protein</fullName>
    </submittedName>
</protein>
<dbReference type="AlphaFoldDB" id="A0A840URT7"/>
<keyword evidence="1" id="KW-0175">Coiled coil</keyword>
<sequence>MPDLDTLYGEFEELEQEIEEISNQIQVMKELQD</sequence>
<evidence type="ECO:0000313" key="3">
    <source>
        <dbReference type="Proteomes" id="UP000559117"/>
    </source>
</evidence>
<evidence type="ECO:0000313" key="2">
    <source>
        <dbReference type="EMBL" id="MBB5336862.1"/>
    </source>
</evidence>
<dbReference type="Proteomes" id="UP000559117">
    <property type="component" value="Unassembled WGS sequence"/>
</dbReference>
<dbReference type="EMBL" id="JACHFH010000026">
    <property type="protein sequence ID" value="MBB5336862.1"/>
    <property type="molecule type" value="Genomic_DNA"/>
</dbReference>
<comment type="caution">
    <text evidence="2">The sequence shown here is derived from an EMBL/GenBank/DDBJ whole genome shotgun (WGS) entry which is preliminary data.</text>
</comment>